<dbReference type="InterPro" id="IPR038180">
    <property type="entry name" value="FlgT_N_sf"/>
</dbReference>
<sequence>MSWKSYSFLLLLLLGWGQVASALTVEAEGQALITQGDKRLARELAIRDASQLALLQAGSWFSSTQQMQNGVLQLETLRMSSEGRIEDVQVLREQVQGDVLKVWIRAEVAPAPQCAQAGTSNYRKQVAITAFPLNQPDHATLGRLDNIVSGLSLELARRLQNSKGLELRPNGQLLVLPPPYANKDPTDISAVVPRLHQMGIHYVVSGRILDMSLSQAGVNEDRLFVTDALRRVLPKHPDHQRFFALEVYVHDALSGQLLYQDQFSTSGYWLKDHHLKTGFATDAFWSSDYGNQVQKLLNKISNRLDDTLSCQPFSARIVRTEGRRLLVAAGSRAGLRTGDTLVVYRQRYDYGPSGERYSQLEDTQTAARVSQVQGDSAWLELPVEAISINIQQDDRVMAW</sequence>
<keyword evidence="1" id="KW-0732">Signal</keyword>
<keyword evidence="5" id="KW-0282">Flagellum</keyword>
<evidence type="ECO:0000256" key="1">
    <source>
        <dbReference type="SAM" id="SignalP"/>
    </source>
</evidence>
<dbReference type="InterPro" id="IPR032386">
    <property type="entry name" value="FlgT_M"/>
</dbReference>
<dbReference type="Pfam" id="PF16539">
    <property type="entry name" value="FlgT_M"/>
    <property type="match status" value="1"/>
</dbReference>
<dbReference type="EMBL" id="JBHLZN010000004">
    <property type="protein sequence ID" value="MFB9887108.1"/>
    <property type="molecule type" value="Genomic_DNA"/>
</dbReference>
<feature type="signal peptide" evidence="1">
    <location>
        <begin position="1"/>
        <end position="22"/>
    </location>
</feature>
<comment type="caution">
    <text evidence="5">The sequence shown here is derived from an EMBL/GenBank/DDBJ whole genome shotgun (WGS) entry which is preliminary data.</text>
</comment>
<feature type="chain" id="PRO_5045336664" evidence="1">
    <location>
        <begin position="23"/>
        <end position="399"/>
    </location>
</feature>
<name>A0ABV5ZCT5_9GAMM</name>
<evidence type="ECO:0000313" key="6">
    <source>
        <dbReference type="Proteomes" id="UP001589628"/>
    </source>
</evidence>
<gene>
    <name evidence="5" type="ORF">ACFFLH_11880</name>
</gene>
<dbReference type="Proteomes" id="UP001589628">
    <property type="component" value="Unassembled WGS sequence"/>
</dbReference>
<dbReference type="Pfam" id="PF16548">
    <property type="entry name" value="FlgT_N"/>
    <property type="match status" value="1"/>
</dbReference>
<dbReference type="InterPro" id="IPR038165">
    <property type="entry name" value="FlgT_C_sf"/>
</dbReference>
<keyword evidence="5" id="KW-0966">Cell projection</keyword>
<feature type="domain" description="Flagellar assembly protein T C-terminal" evidence="2">
    <location>
        <begin position="323"/>
        <end position="397"/>
    </location>
</feature>
<evidence type="ECO:0000259" key="2">
    <source>
        <dbReference type="Pfam" id="PF16538"/>
    </source>
</evidence>
<dbReference type="Gene3D" id="3.30.1660.40">
    <property type="entry name" value="FlgT, N-terminal domain"/>
    <property type="match status" value="1"/>
</dbReference>
<keyword evidence="6" id="KW-1185">Reference proteome</keyword>
<reference evidence="5 6" key="1">
    <citation type="submission" date="2024-09" db="EMBL/GenBank/DDBJ databases">
        <authorList>
            <person name="Sun Q."/>
            <person name="Mori K."/>
        </authorList>
    </citation>
    <scope>NUCLEOTIDE SEQUENCE [LARGE SCALE GENOMIC DNA]</scope>
    <source>
        <strain evidence="5 6">ATCC 51285</strain>
    </source>
</reference>
<evidence type="ECO:0000313" key="5">
    <source>
        <dbReference type="EMBL" id="MFB9887108.1"/>
    </source>
</evidence>
<dbReference type="InterPro" id="IPR032388">
    <property type="entry name" value="FlgT_C"/>
</dbReference>
<evidence type="ECO:0000259" key="3">
    <source>
        <dbReference type="Pfam" id="PF16539"/>
    </source>
</evidence>
<keyword evidence="5" id="KW-0969">Cilium</keyword>
<proteinExistence type="predicted"/>
<dbReference type="RefSeq" id="WP_027314287.1">
    <property type="nucleotide sequence ID" value="NZ_JBHLZN010000004.1"/>
</dbReference>
<organism evidence="5 6">
    <name type="scientific">Balneatrix alpica</name>
    <dbReference type="NCBI Taxonomy" id="75684"/>
    <lineage>
        <taxon>Bacteria</taxon>
        <taxon>Pseudomonadati</taxon>
        <taxon>Pseudomonadota</taxon>
        <taxon>Gammaproteobacteria</taxon>
        <taxon>Oceanospirillales</taxon>
        <taxon>Balneatrichaceae</taxon>
        <taxon>Balneatrix</taxon>
    </lineage>
</organism>
<dbReference type="Gene3D" id="2.40.10.410">
    <property type="entry name" value="FlgT, C-terminal domain"/>
    <property type="match status" value="1"/>
</dbReference>
<evidence type="ECO:0000259" key="4">
    <source>
        <dbReference type="Pfam" id="PF16548"/>
    </source>
</evidence>
<dbReference type="Gene3D" id="3.40.50.10610">
    <property type="entry name" value="ABC-type transport auxiliary lipoprotein component"/>
    <property type="match status" value="1"/>
</dbReference>
<dbReference type="Pfam" id="PF16538">
    <property type="entry name" value="FlgT_C"/>
    <property type="match status" value="1"/>
</dbReference>
<feature type="domain" description="Flagellar assembly protein T N-terminal" evidence="4">
    <location>
        <begin position="24"/>
        <end position="109"/>
    </location>
</feature>
<feature type="domain" description="Flagellar assembly protein T middle" evidence="3">
    <location>
        <begin position="119"/>
        <end position="272"/>
    </location>
</feature>
<dbReference type="InterPro" id="IPR032370">
    <property type="entry name" value="FlgT_N"/>
</dbReference>
<protein>
    <submittedName>
        <fullName evidence="5">Flagellar assembly protein T N-terminal domain-containing protein</fullName>
    </submittedName>
</protein>
<accession>A0ABV5ZCT5</accession>